<proteinExistence type="predicted"/>
<protein>
    <submittedName>
        <fullName evidence="1">Uncharacterized protein</fullName>
    </submittedName>
</protein>
<gene>
    <name evidence="1" type="ORF">RUM43_009911</name>
</gene>
<dbReference type="Proteomes" id="UP001372834">
    <property type="component" value="Unassembled WGS sequence"/>
</dbReference>
<evidence type="ECO:0000313" key="1">
    <source>
        <dbReference type="EMBL" id="KAK6636252.1"/>
    </source>
</evidence>
<dbReference type="AlphaFoldDB" id="A0AAN8RZZ7"/>
<comment type="caution">
    <text evidence="1">The sequence shown here is derived from an EMBL/GenBank/DDBJ whole genome shotgun (WGS) entry which is preliminary data.</text>
</comment>
<reference evidence="1 2" key="1">
    <citation type="submission" date="2023-10" db="EMBL/GenBank/DDBJ databases">
        <title>Genomes of two closely related lineages of the louse Polyplax serrata with different host specificities.</title>
        <authorList>
            <person name="Martinu J."/>
            <person name="Tarabai H."/>
            <person name="Stefka J."/>
            <person name="Hypsa V."/>
        </authorList>
    </citation>
    <scope>NUCLEOTIDE SEQUENCE [LARGE SCALE GENOMIC DNA]</scope>
    <source>
        <strain evidence="1">HR10_N</strain>
    </source>
</reference>
<name>A0AAN8RZZ7_POLSC</name>
<organism evidence="1 2">
    <name type="scientific">Polyplax serrata</name>
    <name type="common">Common mouse louse</name>
    <dbReference type="NCBI Taxonomy" id="468196"/>
    <lineage>
        <taxon>Eukaryota</taxon>
        <taxon>Metazoa</taxon>
        <taxon>Ecdysozoa</taxon>
        <taxon>Arthropoda</taxon>
        <taxon>Hexapoda</taxon>
        <taxon>Insecta</taxon>
        <taxon>Pterygota</taxon>
        <taxon>Neoptera</taxon>
        <taxon>Paraneoptera</taxon>
        <taxon>Psocodea</taxon>
        <taxon>Troctomorpha</taxon>
        <taxon>Phthiraptera</taxon>
        <taxon>Anoplura</taxon>
        <taxon>Polyplacidae</taxon>
        <taxon>Polyplax</taxon>
    </lineage>
</organism>
<sequence length="61" mass="7045">MTDDPIQLDTDKTKLENLRSSINVNDPWKIIIHGYTKSRFLIPNPELHSETSVVEALCYIM</sequence>
<evidence type="ECO:0000313" key="2">
    <source>
        <dbReference type="Proteomes" id="UP001372834"/>
    </source>
</evidence>
<accession>A0AAN8RZZ7</accession>
<dbReference type="EMBL" id="JAWJWE010000004">
    <property type="protein sequence ID" value="KAK6636252.1"/>
    <property type="molecule type" value="Genomic_DNA"/>
</dbReference>